<dbReference type="SUPFAM" id="SSF47413">
    <property type="entry name" value="lambda repressor-like DNA-binding domains"/>
    <property type="match status" value="1"/>
</dbReference>
<gene>
    <name evidence="4" type="ORF">XH99_29600</name>
</gene>
<comment type="caution">
    <text evidence="4">The sequence shown here is derived from an EMBL/GenBank/DDBJ whole genome shotgun (WGS) entry which is preliminary data.</text>
</comment>
<feature type="domain" description="HTH cro/C1-type" evidence="3">
    <location>
        <begin position="9"/>
        <end position="63"/>
    </location>
</feature>
<dbReference type="Proteomes" id="UP000289546">
    <property type="component" value="Unassembled WGS sequence"/>
</dbReference>
<dbReference type="PANTHER" id="PTHR46797">
    <property type="entry name" value="HTH-TYPE TRANSCRIPTIONAL REGULATOR"/>
    <property type="match status" value="1"/>
</dbReference>
<name>A0A4Q0RXS2_9BRAD</name>
<feature type="region of interest" description="Disordered" evidence="2">
    <location>
        <begin position="1"/>
        <end position="22"/>
    </location>
</feature>
<protein>
    <recommendedName>
        <fullName evidence="3">HTH cro/C1-type domain-containing protein</fullName>
    </recommendedName>
</protein>
<dbReference type="CDD" id="cd00093">
    <property type="entry name" value="HTH_XRE"/>
    <property type="match status" value="1"/>
</dbReference>
<dbReference type="InterPro" id="IPR001387">
    <property type="entry name" value="Cro/C1-type_HTH"/>
</dbReference>
<dbReference type="AlphaFoldDB" id="A0A4Q0RXS2"/>
<feature type="compositionally biased region" description="Basic residues" evidence="2">
    <location>
        <begin position="1"/>
        <end position="16"/>
    </location>
</feature>
<dbReference type="EMBL" id="LBJQ01000089">
    <property type="protein sequence ID" value="RXH24254.1"/>
    <property type="molecule type" value="Genomic_DNA"/>
</dbReference>
<evidence type="ECO:0000256" key="2">
    <source>
        <dbReference type="SAM" id="MobiDB-lite"/>
    </source>
</evidence>
<dbReference type="InterPro" id="IPR050807">
    <property type="entry name" value="TransReg_Diox_bact_type"/>
</dbReference>
<dbReference type="GO" id="GO:0003700">
    <property type="term" value="F:DNA-binding transcription factor activity"/>
    <property type="evidence" value="ECO:0007669"/>
    <property type="project" value="TreeGrafter"/>
</dbReference>
<evidence type="ECO:0000313" key="4">
    <source>
        <dbReference type="EMBL" id="RXH24254.1"/>
    </source>
</evidence>
<dbReference type="Pfam" id="PF01381">
    <property type="entry name" value="HTH_3"/>
    <property type="match status" value="1"/>
</dbReference>
<dbReference type="GO" id="GO:0005829">
    <property type="term" value="C:cytosol"/>
    <property type="evidence" value="ECO:0007669"/>
    <property type="project" value="TreeGrafter"/>
</dbReference>
<dbReference type="SMART" id="SM00530">
    <property type="entry name" value="HTH_XRE"/>
    <property type="match status" value="1"/>
</dbReference>
<evidence type="ECO:0000256" key="1">
    <source>
        <dbReference type="ARBA" id="ARBA00023125"/>
    </source>
</evidence>
<dbReference type="InterPro" id="IPR010982">
    <property type="entry name" value="Lambda_DNA-bd_dom_sf"/>
</dbReference>
<keyword evidence="5" id="KW-1185">Reference proteome</keyword>
<accession>A0A4Q0RXS2</accession>
<dbReference type="GO" id="GO:0003677">
    <property type="term" value="F:DNA binding"/>
    <property type="evidence" value="ECO:0007669"/>
    <property type="project" value="UniProtKB-KW"/>
</dbReference>
<dbReference type="PROSITE" id="PS50943">
    <property type="entry name" value="HTH_CROC1"/>
    <property type="match status" value="1"/>
</dbReference>
<dbReference type="Gene3D" id="1.10.260.40">
    <property type="entry name" value="lambda repressor-like DNA-binding domains"/>
    <property type="match status" value="1"/>
</dbReference>
<reference evidence="4 5" key="1">
    <citation type="submission" date="2015-04" db="EMBL/GenBank/DDBJ databases">
        <title>Comparative genomics of rhizobia nodulating Arachis hypogaea in China.</title>
        <authorList>
            <person name="Li Y."/>
        </authorList>
    </citation>
    <scope>NUCLEOTIDE SEQUENCE [LARGE SCALE GENOMIC DNA]</scope>
    <source>
        <strain evidence="4 5">CCBAU 51757</strain>
    </source>
</reference>
<organism evidence="4 5">
    <name type="scientific">Bradyrhizobium nanningense</name>
    <dbReference type="NCBI Taxonomy" id="1325118"/>
    <lineage>
        <taxon>Bacteria</taxon>
        <taxon>Pseudomonadati</taxon>
        <taxon>Pseudomonadota</taxon>
        <taxon>Alphaproteobacteria</taxon>
        <taxon>Hyphomicrobiales</taxon>
        <taxon>Nitrobacteraceae</taxon>
        <taxon>Bradyrhizobium</taxon>
    </lineage>
</organism>
<proteinExistence type="predicted"/>
<sequence>MRATLARRVKERRHSSKMSQRDLAERAGIRQALVSQIELGEANVTLDSLLRIAIALDVDLAGLFAAKGDDPRAGSKHS</sequence>
<dbReference type="PANTHER" id="PTHR46797:SF1">
    <property type="entry name" value="METHYLPHOSPHONATE SYNTHASE"/>
    <property type="match status" value="1"/>
</dbReference>
<evidence type="ECO:0000313" key="5">
    <source>
        <dbReference type="Proteomes" id="UP000289546"/>
    </source>
</evidence>
<keyword evidence="1" id="KW-0238">DNA-binding</keyword>
<evidence type="ECO:0000259" key="3">
    <source>
        <dbReference type="PROSITE" id="PS50943"/>
    </source>
</evidence>